<dbReference type="AlphaFoldDB" id="A0A382C170"/>
<dbReference type="Pfam" id="PF12715">
    <property type="entry name" value="Abhydrolase_7"/>
    <property type="match status" value="1"/>
</dbReference>
<accession>A0A382C170</accession>
<dbReference type="EMBL" id="UINC01032335">
    <property type="protein sequence ID" value="SVB19826.1"/>
    <property type="molecule type" value="Genomic_DNA"/>
</dbReference>
<name>A0A382C170_9ZZZZ</name>
<dbReference type="PANTHER" id="PTHR22946:SF8">
    <property type="entry name" value="ACETYL XYLAN ESTERASE DOMAIN-CONTAINING PROTEIN"/>
    <property type="match status" value="1"/>
</dbReference>
<gene>
    <name evidence="1" type="ORF">METZ01_LOCUS172680</name>
</gene>
<proteinExistence type="predicted"/>
<dbReference type="Gene3D" id="3.40.50.1820">
    <property type="entry name" value="alpha/beta hydrolase"/>
    <property type="match status" value="1"/>
</dbReference>
<dbReference type="SUPFAM" id="SSF53474">
    <property type="entry name" value="alpha/beta-Hydrolases"/>
    <property type="match status" value="1"/>
</dbReference>
<dbReference type="InterPro" id="IPR050261">
    <property type="entry name" value="FrsA_esterase"/>
</dbReference>
<organism evidence="1">
    <name type="scientific">marine metagenome</name>
    <dbReference type="NCBI Taxonomy" id="408172"/>
    <lineage>
        <taxon>unclassified sequences</taxon>
        <taxon>metagenomes</taxon>
        <taxon>ecological metagenomes</taxon>
    </lineage>
</organism>
<protein>
    <recommendedName>
        <fullName evidence="2">Acetyl xylan esterase domain-containing protein</fullName>
    </recommendedName>
</protein>
<reference evidence="1" key="1">
    <citation type="submission" date="2018-05" db="EMBL/GenBank/DDBJ databases">
        <authorList>
            <person name="Lanie J.A."/>
            <person name="Ng W.-L."/>
            <person name="Kazmierczak K.M."/>
            <person name="Andrzejewski T.M."/>
            <person name="Davidsen T.M."/>
            <person name="Wayne K.J."/>
            <person name="Tettelin H."/>
            <person name="Glass J.I."/>
            <person name="Rusch D."/>
            <person name="Podicherti R."/>
            <person name="Tsui H.-C.T."/>
            <person name="Winkler M.E."/>
        </authorList>
    </citation>
    <scope>NUCLEOTIDE SEQUENCE</scope>
</reference>
<evidence type="ECO:0008006" key="2">
    <source>
        <dbReference type="Google" id="ProtNLM"/>
    </source>
</evidence>
<dbReference type="PANTHER" id="PTHR22946">
    <property type="entry name" value="DIENELACTONE HYDROLASE DOMAIN-CONTAINING PROTEIN-RELATED"/>
    <property type="match status" value="1"/>
</dbReference>
<sequence length="341" mass="38415">MSETASRFLTAESSVHQLLSQPSTLSFDGTSEEEHRSWRKTFRRTLIKNLGPKPERVPQEVEILEHTKMDGYIREKIIFNPDSFSSIPAYVLIPDKASQRNKCPAVLCSHGHGMGKDPLVGLKEDYQKQFAVELTLNGFITISPDWRCFGERRDRDEWVRRSSRDGCNVAYFAFGYFGYQLLQLNICDAQRCLDYLQSRVDVDKKRIGCMGCSFGGTMTTYVSAIDQRIKAAVIVCYLSTLEDALGDRGRGNTCGSQFMFGLKQFGKIADVAGLIAPRPCMVQVASDDTCFIDTDAKKAFSHLKQVYSASGHSSKLELDYFEGEHEVDLAPAVRFFKENLQ</sequence>
<dbReference type="InterPro" id="IPR029058">
    <property type="entry name" value="AB_hydrolase_fold"/>
</dbReference>
<evidence type="ECO:0000313" key="1">
    <source>
        <dbReference type="EMBL" id="SVB19826.1"/>
    </source>
</evidence>
<dbReference type="InterPro" id="IPR025890">
    <property type="entry name" value="Abhydrolase_bac"/>
</dbReference>